<accession>A0A420I7X4</accession>
<reference evidence="2 3" key="1">
    <citation type="journal article" date="2018" name="BMC Genomics">
        <title>Comparative genome analyses reveal sequence features reflecting distinct modes of host-adaptation between dicot and monocot powdery mildew.</title>
        <authorList>
            <person name="Wu Y."/>
            <person name="Ma X."/>
            <person name="Pan Z."/>
            <person name="Kale S.D."/>
            <person name="Song Y."/>
            <person name="King H."/>
            <person name="Zhang Q."/>
            <person name="Presley C."/>
            <person name="Deng X."/>
            <person name="Wei C.I."/>
            <person name="Xiao S."/>
        </authorList>
    </citation>
    <scope>NUCLEOTIDE SEQUENCE [LARGE SCALE GENOMIC DNA]</scope>
    <source>
        <strain evidence="2">UMSG2</strain>
    </source>
</reference>
<dbReference type="Proteomes" id="UP000286134">
    <property type="component" value="Unassembled WGS sequence"/>
</dbReference>
<gene>
    <name evidence="2" type="ORF">OnM2_003010</name>
</gene>
<comment type="caution">
    <text evidence="2">The sequence shown here is derived from an EMBL/GenBank/DDBJ whole genome shotgun (WGS) entry which is preliminary data.</text>
</comment>
<protein>
    <submittedName>
        <fullName evidence="2">Uncharacterized protein</fullName>
    </submittedName>
</protein>
<evidence type="ECO:0000313" key="3">
    <source>
        <dbReference type="Proteomes" id="UP000286134"/>
    </source>
</evidence>
<evidence type="ECO:0000256" key="1">
    <source>
        <dbReference type="SAM" id="Phobius"/>
    </source>
</evidence>
<proteinExistence type="predicted"/>
<name>A0A420I7X4_9PEZI</name>
<evidence type="ECO:0000313" key="2">
    <source>
        <dbReference type="EMBL" id="RKF65779.1"/>
    </source>
</evidence>
<dbReference type="EMBL" id="MCFK01000306">
    <property type="protein sequence ID" value="RKF65779.1"/>
    <property type="molecule type" value="Genomic_DNA"/>
</dbReference>
<sequence length="52" mass="6258">MQHFKNEEKQPLSLIIQNYFSCIPMLAMTLLLERVIILQKYSAVYPMKKREK</sequence>
<keyword evidence="1" id="KW-1133">Transmembrane helix</keyword>
<dbReference type="OrthoDB" id="10462767at2759"/>
<feature type="transmembrane region" description="Helical" evidence="1">
    <location>
        <begin position="12"/>
        <end position="32"/>
    </location>
</feature>
<keyword evidence="3" id="KW-1185">Reference proteome</keyword>
<organism evidence="2 3">
    <name type="scientific">Erysiphe neolycopersici</name>
    <dbReference type="NCBI Taxonomy" id="212602"/>
    <lineage>
        <taxon>Eukaryota</taxon>
        <taxon>Fungi</taxon>
        <taxon>Dikarya</taxon>
        <taxon>Ascomycota</taxon>
        <taxon>Pezizomycotina</taxon>
        <taxon>Leotiomycetes</taxon>
        <taxon>Erysiphales</taxon>
        <taxon>Erysiphaceae</taxon>
        <taxon>Erysiphe</taxon>
    </lineage>
</organism>
<keyword evidence="1" id="KW-0472">Membrane</keyword>
<dbReference type="AlphaFoldDB" id="A0A420I7X4"/>
<keyword evidence="1" id="KW-0812">Transmembrane</keyword>